<evidence type="ECO:0000313" key="2">
    <source>
        <dbReference type="EMBL" id="ANS05504.1"/>
    </source>
</evidence>
<dbReference type="EMBL" id="KT997847">
    <property type="protein sequence ID" value="ANS05504.1"/>
    <property type="molecule type" value="Genomic_DNA"/>
</dbReference>
<protein>
    <submittedName>
        <fullName evidence="2">Uncharacterized protein</fullName>
    </submittedName>
</protein>
<evidence type="ECO:0000313" key="3">
    <source>
        <dbReference type="Proteomes" id="UP000505242"/>
    </source>
</evidence>
<keyword evidence="3" id="KW-1185">Reference proteome</keyword>
<accession>A0A1B1IW10</accession>
<dbReference type="RefSeq" id="YP_009811018.1">
    <property type="nucleotide sequence ID" value="NC_048050.1"/>
</dbReference>
<feature type="transmembrane region" description="Helical" evidence="1">
    <location>
        <begin position="7"/>
        <end position="24"/>
    </location>
</feature>
<proteinExistence type="predicted"/>
<keyword evidence="1" id="KW-0472">Membrane</keyword>
<dbReference type="GeneID" id="55002041"/>
<evidence type="ECO:0000256" key="1">
    <source>
        <dbReference type="SAM" id="Phobius"/>
    </source>
</evidence>
<keyword evidence="1" id="KW-0812">Transmembrane</keyword>
<reference evidence="2 3" key="1">
    <citation type="submission" date="2015-11" db="EMBL/GenBank/DDBJ databases">
        <title>Genomes of Abundant and Widespread Viruses from the Deep Ocean.</title>
        <authorList>
            <person name="Mizuno C.M."/>
            <person name="Ghai R."/>
            <person name="Saghai A."/>
            <person name="Lopez-Garcia P."/>
            <person name="Rodriguez-Valera F."/>
        </authorList>
    </citation>
    <scope>NUCLEOTIDE SEQUENCE [LARGE SCALE GENOMIC DNA]</scope>
</reference>
<dbReference type="KEGG" id="vg:55002041"/>
<name>A0A1B1IW10_9CAUD</name>
<sequence length="70" mass="8383">MELKDKIVGLFLIGIMSLLTWNLHQTWSMKEEIFKLQQGQVILSEQIKKVNNFVKKKIKQNKKKKKKKQQ</sequence>
<dbReference type="Proteomes" id="UP000505242">
    <property type="component" value="Genome"/>
</dbReference>
<keyword evidence="1" id="KW-1133">Transmembrane helix</keyword>
<organism evidence="2 3">
    <name type="scientific">uncultured phage_Deep1-GF2-KM23-C739</name>
    <dbReference type="NCBI Taxonomy" id="2740798"/>
    <lineage>
        <taxon>Viruses</taxon>
        <taxon>Duplodnaviria</taxon>
        <taxon>Heunggongvirae</taxon>
        <taxon>Uroviricota</taxon>
        <taxon>Caudoviricetes</taxon>
        <taxon>Autographivirales</taxon>
        <taxon>Chosvirus</taxon>
        <taxon>Chosvirus KM23C739</taxon>
    </lineage>
</organism>